<name>A0A3M7RA37_BRAPC</name>
<gene>
    <name evidence="1" type="ORF">BpHYR1_017276</name>
</gene>
<comment type="caution">
    <text evidence="1">The sequence shown here is derived from an EMBL/GenBank/DDBJ whole genome shotgun (WGS) entry which is preliminary data.</text>
</comment>
<keyword evidence="2" id="KW-1185">Reference proteome</keyword>
<dbReference type="EMBL" id="REGN01003847">
    <property type="protein sequence ID" value="RNA20472.1"/>
    <property type="molecule type" value="Genomic_DNA"/>
</dbReference>
<protein>
    <submittedName>
        <fullName evidence="1">Uncharacterized protein</fullName>
    </submittedName>
</protein>
<accession>A0A3M7RA37</accession>
<proteinExistence type="predicted"/>
<dbReference type="Proteomes" id="UP000276133">
    <property type="component" value="Unassembled WGS sequence"/>
</dbReference>
<organism evidence="1 2">
    <name type="scientific">Brachionus plicatilis</name>
    <name type="common">Marine rotifer</name>
    <name type="synonym">Brachionus muelleri</name>
    <dbReference type="NCBI Taxonomy" id="10195"/>
    <lineage>
        <taxon>Eukaryota</taxon>
        <taxon>Metazoa</taxon>
        <taxon>Spiralia</taxon>
        <taxon>Gnathifera</taxon>
        <taxon>Rotifera</taxon>
        <taxon>Eurotatoria</taxon>
        <taxon>Monogononta</taxon>
        <taxon>Pseudotrocha</taxon>
        <taxon>Ploima</taxon>
        <taxon>Brachionidae</taxon>
        <taxon>Brachionus</taxon>
    </lineage>
</organism>
<sequence>MILIRNFLANVKINKMKKLSLNLMLSSSSSILRVTRSENLALRSRSSSSLNLFNLPNRFLEAKKRIKSKAEVIGKM</sequence>
<reference evidence="1 2" key="1">
    <citation type="journal article" date="2018" name="Sci. Rep.">
        <title>Genomic signatures of local adaptation to the degree of environmental predictability in rotifers.</title>
        <authorList>
            <person name="Franch-Gras L."/>
            <person name="Hahn C."/>
            <person name="Garcia-Roger E.M."/>
            <person name="Carmona M.J."/>
            <person name="Serra M."/>
            <person name="Gomez A."/>
        </authorList>
    </citation>
    <scope>NUCLEOTIDE SEQUENCE [LARGE SCALE GENOMIC DNA]</scope>
    <source>
        <strain evidence="1">HYR1</strain>
    </source>
</reference>
<dbReference type="AlphaFoldDB" id="A0A3M7RA37"/>
<evidence type="ECO:0000313" key="2">
    <source>
        <dbReference type="Proteomes" id="UP000276133"/>
    </source>
</evidence>
<evidence type="ECO:0000313" key="1">
    <source>
        <dbReference type="EMBL" id="RNA20472.1"/>
    </source>
</evidence>